<evidence type="ECO:0000313" key="8">
    <source>
        <dbReference type="EMBL" id="CEG56832.1"/>
    </source>
</evidence>
<dbReference type="InterPro" id="IPR050189">
    <property type="entry name" value="MFS_Efflux_Transporters"/>
</dbReference>
<feature type="transmembrane region" description="Helical" evidence="6">
    <location>
        <begin position="222"/>
        <end position="243"/>
    </location>
</feature>
<comment type="subcellular location">
    <subcellularLocation>
        <location evidence="1">Cell membrane</location>
        <topology evidence="1">Multi-pass membrane protein</topology>
    </subcellularLocation>
</comment>
<keyword evidence="5 6" id="KW-0472">Membrane</keyword>
<evidence type="ECO:0000256" key="4">
    <source>
        <dbReference type="ARBA" id="ARBA00022989"/>
    </source>
</evidence>
<keyword evidence="9" id="KW-1185">Reference proteome</keyword>
<dbReference type="EMBL" id="LN614827">
    <property type="protein sequence ID" value="CEG56832.1"/>
    <property type="molecule type" value="Genomic_DNA"/>
</dbReference>
<dbReference type="KEGG" id="lfa:LFA_1412"/>
<dbReference type="InterPro" id="IPR020846">
    <property type="entry name" value="MFS_dom"/>
</dbReference>
<gene>
    <name evidence="8" type="ORF">LFA_1412</name>
</gene>
<dbReference type="GO" id="GO:0022857">
    <property type="term" value="F:transmembrane transporter activity"/>
    <property type="evidence" value="ECO:0007669"/>
    <property type="project" value="InterPro"/>
</dbReference>
<evidence type="ECO:0000313" key="9">
    <source>
        <dbReference type="Proteomes" id="UP000032430"/>
    </source>
</evidence>
<dbReference type="Pfam" id="PF07690">
    <property type="entry name" value="MFS_1"/>
    <property type="match status" value="1"/>
</dbReference>
<feature type="transmembrane region" description="Helical" evidence="6">
    <location>
        <begin position="255"/>
        <end position="278"/>
    </location>
</feature>
<evidence type="ECO:0000256" key="3">
    <source>
        <dbReference type="ARBA" id="ARBA00022692"/>
    </source>
</evidence>
<dbReference type="AlphaFoldDB" id="A0A098G2X2"/>
<evidence type="ECO:0000256" key="5">
    <source>
        <dbReference type="ARBA" id="ARBA00023136"/>
    </source>
</evidence>
<dbReference type="Proteomes" id="UP000032430">
    <property type="component" value="Chromosome I"/>
</dbReference>
<dbReference type="InterPro" id="IPR036259">
    <property type="entry name" value="MFS_trans_sf"/>
</dbReference>
<keyword evidence="4 6" id="KW-1133">Transmembrane helix</keyword>
<feature type="transmembrane region" description="Helical" evidence="6">
    <location>
        <begin position="165"/>
        <end position="187"/>
    </location>
</feature>
<dbReference type="PANTHER" id="PTHR43124">
    <property type="entry name" value="PURINE EFFLUX PUMP PBUE"/>
    <property type="match status" value="1"/>
</dbReference>
<feature type="domain" description="Major facilitator superfamily (MFS) profile" evidence="7">
    <location>
        <begin position="13"/>
        <end position="398"/>
    </location>
</feature>
<name>A0A098G2X2_9GAMM</name>
<feature type="transmembrane region" description="Helical" evidence="6">
    <location>
        <begin position="350"/>
        <end position="368"/>
    </location>
</feature>
<dbReference type="HOGENOM" id="CLU_001265_47_1_6"/>
<dbReference type="STRING" id="1212491.LFA_1412"/>
<feature type="transmembrane region" description="Helical" evidence="6">
    <location>
        <begin position="285"/>
        <end position="302"/>
    </location>
</feature>
<dbReference type="SUPFAM" id="SSF103473">
    <property type="entry name" value="MFS general substrate transporter"/>
    <property type="match status" value="1"/>
</dbReference>
<keyword evidence="2" id="KW-1003">Cell membrane</keyword>
<dbReference type="InterPro" id="IPR011701">
    <property type="entry name" value="MFS"/>
</dbReference>
<proteinExistence type="predicted"/>
<sequence length="407" mass="44167">MVTIMKKTQSFALLAMIALMYSTICMETDIYVPAFPDMKLFFSTTAEAIQKTLSLNFMGICLGSLLFGPLSDSFGRKRTLQLGLVVFTLASWCCLLANNFNLFLFCRFIQGIGAAAPMVISFAMILEQYEPQRVAQLCGGLNLFITGVMATAPVIGSYLNIYFGWQANFFLIAVLATCSLLGSLWFIPETLPPKNRTLFSLITITKNYGIVLTSFRFMASSFICYLSFSGFVVFISNLSLIFIDYLGVSKTSYGFYQASAPAAFAVFSFLSIWIIGYLGTEKTKIIGLITASIGAMFLMLAASTEPQPLLICAAMIIFSAGITLAAPIYGTESANVYPEMRGIATGMSNALRHTIVAGIVGIGSYSFNGSIKPVALLIISSMVIVVSLAWALIIQEKRPLVQAESGS</sequence>
<dbReference type="CDD" id="cd17320">
    <property type="entry name" value="MFS_MdfA_MDR_like"/>
    <property type="match status" value="1"/>
</dbReference>
<accession>A0A098G2X2</accession>
<evidence type="ECO:0000256" key="6">
    <source>
        <dbReference type="SAM" id="Phobius"/>
    </source>
</evidence>
<dbReference type="GO" id="GO:0005886">
    <property type="term" value="C:plasma membrane"/>
    <property type="evidence" value="ECO:0007669"/>
    <property type="project" value="UniProtKB-SubCell"/>
</dbReference>
<protein>
    <submittedName>
        <fullName evidence="8">Putative Permease of the major facilitator superfamily protein</fullName>
    </submittedName>
</protein>
<evidence type="ECO:0000256" key="1">
    <source>
        <dbReference type="ARBA" id="ARBA00004651"/>
    </source>
</evidence>
<keyword evidence="3 6" id="KW-0812">Transmembrane</keyword>
<dbReference type="Gene3D" id="1.20.1720.10">
    <property type="entry name" value="Multidrug resistance protein D"/>
    <property type="match status" value="1"/>
</dbReference>
<dbReference type="OrthoDB" id="5670831at2"/>
<dbReference type="PROSITE" id="PS50850">
    <property type="entry name" value="MFS"/>
    <property type="match status" value="1"/>
</dbReference>
<feature type="transmembrane region" description="Helical" evidence="6">
    <location>
        <begin position="308"/>
        <end position="329"/>
    </location>
</feature>
<organism evidence="8 9">
    <name type="scientific">Legionella fallonii LLAP-10</name>
    <dbReference type="NCBI Taxonomy" id="1212491"/>
    <lineage>
        <taxon>Bacteria</taxon>
        <taxon>Pseudomonadati</taxon>
        <taxon>Pseudomonadota</taxon>
        <taxon>Gammaproteobacteria</taxon>
        <taxon>Legionellales</taxon>
        <taxon>Legionellaceae</taxon>
        <taxon>Legionella</taxon>
    </lineage>
</organism>
<evidence type="ECO:0000256" key="2">
    <source>
        <dbReference type="ARBA" id="ARBA00022475"/>
    </source>
</evidence>
<feature type="transmembrane region" description="Helical" evidence="6">
    <location>
        <begin position="374"/>
        <end position="394"/>
    </location>
</feature>
<feature type="transmembrane region" description="Helical" evidence="6">
    <location>
        <begin position="82"/>
        <end position="102"/>
    </location>
</feature>
<feature type="transmembrane region" description="Helical" evidence="6">
    <location>
        <begin position="138"/>
        <end position="159"/>
    </location>
</feature>
<dbReference type="PANTHER" id="PTHR43124:SF3">
    <property type="entry name" value="CHLORAMPHENICOL EFFLUX PUMP RV0191"/>
    <property type="match status" value="1"/>
</dbReference>
<reference evidence="9" key="1">
    <citation type="submission" date="2014-09" db="EMBL/GenBank/DDBJ databases">
        <authorList>
            <person name="Gomez-Valero L."/>
        </authorList>
    </citation>
    <scope>NUCLEOTIDE SEQUENCE [LARGE SCALE GENOMIC DNA]</scope>
    <source>
        <strain evidence="9">ATCC700992</strain>
    </source>
</reference>
<evidence type="ECO:0000259" key="7">
    <source>
        <dbReference type="PROSITE" id="PS50850"/>
    </source>
</evidence>
<feature type="transmembrane region" description="Helical" evidence="6">
    <location>
        <begin position="108"/>
        <end position="126"/>
    </location>
</feature>